<reference evidence="15" key="1">
    <citation type="submission" date="2021-01" db="EMBL/GenBank/DDBJ databases">
        <authorList>
            <person name="Corre E."/>
            <person name="Pelletier E."/>
            <person name="Niang G."/>
            <person name="Scheremetjew M."/>
            <person name="Finn R."/>
            <person name="Kale V."/>
            <person name="Holt S."/>
            <person name="Cochrane G."/>
            <person name="Meng A."/>
            <person name="Brown T."/>
            <person name="Cohen L."/>
        </authorList>
    </citation>
    <scope>NUCLEOTIDE SEQUENCE</scope>
    <source>
        <strain evidence="15">CCMP325</strain>
    </source>
</reference>
<evidence type="ECO:0000256" key="3">
    <source>
        <dbReference type="ARBA" id="ARBA00022490"/>
    </source>
</evidence>
<dbReference type="Pfam" id="PF00225">
    <property type="entry name" value="Kinesin"/>
    <property type="match status" value="1"/>
</dbReference>
<sequence>MAPVPLTSKKDPECVKVVVRCRPMSRKEVEDQRIRIVEMDTKTGEVWLKNPEDTREQPKPFTFDQVYDHATDQQFLFETTARPIVDSVVQGYNGTVFAYGQTGTGKTHTMEGLWDPPDMRGIIPRSFCHIFESIDDTHDQNFLVRASYLEIYNEEVRDLLSKDPKNKLELKEDVERGVYVKDLTSYVVKGVTEMENVLLAGKKNRSVGATLMNQDSSRSHSIFTIIIESSATHADGSKHIRAGKLNLVDLAGSERQSKTGATGERLKEATKINLSLSALGNVISALVDSKTSHVPYRDSKLTRLLQDSLGGNTKTVMVANLGPADYNYDETLSTLRYANRAKNIKNKPKINEDPKDAMLREFQEEIMRLKSLLDAQQSGEAPVAPQSSHGTSAVRQMSNHQLDEVKVKLQRQKDELARAENMRHEEREKAEAEIKRKEEALAKEKRERERLAAQLKAMEEKLVSGHADEEMAQKKEQELAQAQVELEERRREQERLNQQLREKEEISAAAEEKFSSIQEECAAKTKKLKKLWTRYEQAKQEVRDIEREFLQEKEELLETIREQDRQLKLLNLIVNNFVPPEERQKVERRAAWDEEGKEYKVEAPSSAGANTKRPISAVTGAKRPSSAVARAANRLGSENPRFKGENIIQLELDMPERTTRDYEERDLLGDGDFLGVSMPTRPNVYLGLADSGSEGSSGSSSSRPKSRGISSRARPQSARRGKAEGVKAGAVQSEQQEEDFPEARGLVRKR</sequence>
<dbReference type="SUPFAM" id="SSF52540">
    <property type="entry name" value="P-loop containing nucleoside triphosphate hydrolases"/>
    <property type="match status" value="1"/>
</dbReference>
<dbReference type="PROSITE" id="PS00411">
    <property type="entry name" value="KINESIN_MOTOR_1"/>
    <property type="match status" value="1"/>
</dbReference>
<keyword evidence="4 11" id="KW-0493">Microtubule</keyword>
<evidence type="ECO:0000256" key="12">
    <source>
        <dbReference type="SAM" id="Coils"/>
    </source>
</evidence>
<dbReference type="FunFam" id="3.40.850.10:FF:000029">
    <property type="entry name" value="Kinesin-like protein KIF17"/>
    <property type="match status" value="1"/>
</dbReference>
<gene>
    <name evidence="15" type="ORF">HPHI1048_LOCUS22903</name>
</gene>
<evidence type="ECO:0000313" key="15">
    <source>
        <dbReference type="EMBL" id="CAD8507017.1"/>
    </source>
</evidence>
<feature type="compositionally biased region" description="Basic and acidic residues" evidence="13">
    <location>
        <begin position="654"/>
        <end position="668"/>
    </location>
</feature>
<dbReference type="GO" id="GO:0005874">
    <property type="term" value="C:microtubule"/>
    <property type="evidence" value="ECO:0007669"/>
    <property type="project" value="UniProtKB-KW"/>
</dbReference>
<dbReference type="PRINTS" id="PR00380">
    <property type="entry name" value="KINESINHEAVY"/>
</dbReference>
<dbReference type="InterPro" id="IPR036961">
    <property type="entry name" value="Kinesin_motor_dom_sf"/>
</dbReference>
<dbReference type="InterPro" id="IPR027417">
    <property type="entry name" value="P-loop_NTPase"/>
</dbReference>
<name>A0A7S0NDJ9_9CRYP</name>
<evidence type="ECO:0000256" key="2">
    <source>
        <dbReference type="ARBA" id="ARBA00004245"/>
    </source>
</evidence>
<dbReference type="AlphaFoldDB" id="A0A7S0NDJ9"/>
<comment type="subcellular location">
    <subcellularLocation>
        <location evidence="2">Cytoplasm</location>
        <location evidence="2">Cytoskeleton</location>
    </subcellularLocation>
    <subcellularLocation>
        <location evidence="1">Plastid</location>
        <location evidence="1">Chloroplast</location>
    </subcellularLocation>
</comment>
<feature type="compositionally biased region" description="Low complexity" evidence="13">
    <location>
        <begin position="691"/>
        <end position="712"/>
    </location>
</feature>
<proteinExistence type="inferred from homology"/>
<evidence type="ECO:0000256" key="10">
    <source>
        <dbReference type="PROSITE-ProRule" id="PRU00283"/>
    </source>
</evidence>
<accession>A0A7S0NDJ9</accession>
<keyword evidence="3" id="KW-0963">Cytoplasm</keyword>
<dbReference type="GO" id="GO:0007018">
    <property type="term" value="P:microtubule-based movement"/>
    <property type="evidence" value="ECO:0007669"/>
    <property type="project" value="InterPro"/>
</dbReference>
<evidence type="ECO:0000256" key="9">
    <source>
        <dbReference type="ARBA" id="ARBA00023212"/>
    </source>
</evidence>
<dbReference type="Gene3D" id="3.40.850.10">
    <property type="entry name" value="Kinesin motor domain"/>
    <property type="match status" value="1"/>
</dbReference>
<dbReference type="GO" id="GO:0003777">
    <property type="term" value="F:microtubule motor activity"/>
    <property type="evidence" value="ECO:0007669"/>
    <property type="project" value="InterPro"/>
</dbReference>
<evidence type="ECO:0000259" key="14">
    <source>
        <dbReference type="PROSITE" id="PS50067"/>
    </source>
</evidence>
<evidence type="ECO:0000256" key="4">
    <source>
        <dbReference type="ARBA" id="ARBA00022701"/>
    </source>
</evidence>
<organism evidence="15">
    <name type="scientific">Hanusia phi</name>
    <dbReference type="NCBI Taxonomy" id="3032"/>
    <lineage>
        <taxon>Eukaryota</taxon>
        <taxon>Cryptophyceae</taxon>
        <taxon>Pyrenomonadales</taxon>
        <taxon>Geminigeraceae</taxon>
        <taxon>Hanusia</taxon>
    </lineage>
</organism>
<feature type="region of interest" description="Disordered" evidence="13">
    <location>
        <begin position="595"/>
        <end position="750"/>
    </location>
</feature>
<dbReference type="PANTHER" id="PTHR47969:SF21">
    <property type="entry name" value="KINESIN-LIKE PROTEIN"/>
    <property type="match status" value="1"/>
</dbReference>
<feature type="coiled-coil region" evidence="12">
    <location>
        <begin position="359"/>
        <end position="573"/>
    </location>
</feature>
<dbReference type="SMART" id="SM00129">
    <property type="entry name" value="KISc"/>
    <property type="match status" value="1"/>
</dbReference>
<dbReference type="PROSITE" id="PS50067">
    <property type="entry name" value="KINESIN_MOTOR_2"/>
    <property type="match status" value="1"/>
</dbReference>
<evidence type="ECO:0000256" key="7">
    <source>
        <dbReference type="ARBA" id="ARBA00023054"/>
    </source>
</evidence>
<keyword evidence="6 10" id="KW-0067">ATP-binding</keyword>
<feature type="domain" description="Kinesin motor" evidence="14">
    <location>
        <begin position="14"/>
        <end position="344"/>
    </location>
</feature>
<keyword evidence="8 10" id="KW-0505">Motor protein</keyword>
<dbReference type="CDD" id="cd01371">
    <property type="entry name" value="KISc_KIF3"/>
    <property type="match status" value="1"/>
</dbReference>
<dbReference type="InterPro" id="IPR001752">
    <property type="entry name" value="Kinesin_motor_dom"/>
</dbReference>
<dbReference type="InterPro" id="IPR019821">
    <property type="entry name" value="Kinesin_motor_CS"/>
</dbReference>
<keyword evidence="5 10" id="KW-0547">Nucleotide-binding</keyword>
<dbReference type="GO" id="GO:0009507">
    <property type="term" value="C:chloroplast"/>
    <property type="evidence" value="ECO:0007669"/>
    <property type="project" value="UniProtKB-SubCell"/>
</dbReference>
<dbReference type="GO" id="GO:0008017">
    <property type="term" value="F:microtubule binding"/>
    <property type="evidence" value="ECO:0007669"/>
    <property type="project" value="InterPro"/>
</dbReference>
<keyword evidence="9" id="KW-0206">Cytoskeleton</keyword>
<feature type="binding site" evidence="10">
    <location>
        <begin position="100"/>
        <end position="107"/>
    </location>
    <ligand>
        <name>ATP</name>
        <dbReference type="ChEBI" id="CHEBI:30616"/>
    </ligand>
</feature>
<evidence type="ECO:0000256" key="11">
    <source>
        <dbReference type="RuleBase" id="RU000394"/>
    </source>
</evidence>
<evidence type="ECO:0000256" key="5">
    <source>
        <dbReference type="ARBA" id="ARBA00022741"/>
    </source>
</evidence>
<dbReference type="InterPro" id="IPR027640">
    <property type="entry name" value="Kinesin-like_fam"/>
</dbReference>
<protein>
    <recommendedName>
        <fullName evidence="11">Kinesin-like protein</fullName>
    </recommendedName>
</protein>
<dbReference type="PANTHER" id="PTHR47969">
    <property type="entry name" value="CHROMOSOME-ASSOCIATED KINESIN KIF4A-RELATED"/>
    <property type="match status" value="1"/>
</dbReference>
<dbReference type="EMBL" id="HBEO01033861">
    <property type="protein sequence ID" value="CAD8507017.1"/>
    <property type="molecule type" value="Transcribed_RNA"/>
</dbReference>
<evidence type="ECO:0000256" key="13">
    <source>
        <dbReference type="SAM" id="MobiDB-lite"/>
    </source>
</evidence>
<evidence type="ECO:0000256" key="1">
    <source>
        <dbReference type="ARBA" id="ARBA00004229"/>
    </source>
</evidence>
<comment type="similarity">
    <text evidence="10 11">Belongs to the TRAFAC class myosin-kinesin ATPase superfamily. Kinesin family.</text>
</comment>
<dbReference type="GO" id="GO:0005524">
    <property type="term" value="F:ATP binding"/>
    <property type="evidence" value="ECO:0007669"/>
    <property type="project" value="UniProtKB-UniRule"/>
</dbReference>
<keyword evidence="7 12" id="KW-0175">Coiled coil</keyword>
<evidence type="ECO:0000256" key="6">
    <source>
        <dbReference type="ARBA" id="ARBA00022840"/>
    </source>
</evidence>
<evidence type="ECO:0000256" key="8">
    <source>
        <dbReference type="ARBA" id="ARBA00023175"/>
    </source>
</evidence>